<comment type="caution">
    <text evidence="1">The sequence shown here is derived from an EMBL/GenBank/DDBJ whole genome shotgun (WGS) entry which is preliminary data.</text>
</comment>
<name>A0A0L0NTK4_CANAR</name>
<accession>A0A0L0NTK4</accession>
<evidence type="ECO:0000313" key="2">
    <source>
        <dbReference type="Proteomes" id="UP000037122"/>
    </source>
</evidence>
<dbReference type="EMBL" id="LGST01000047">
    <property type="protein sequence ID" value="KND96995.1"/>
    <property type="molecule type" value="Genomic_DNA"/>
</dbReference>
<gene>
    <name evidence="1" type="ORF">QG37_06690</name>
</gene>
<organism evidence="1 2">
    <name type="scientific">Candidozyma auris</name>
    <name type="common">Yeast</name>
    <name type="synonym">Candida auris</name>
    <dbReference type="NCBI Taxonomy" id="498019"/>
    <lineage>
        <taxon>Eukaryota</taxon>
        <taxon>Fungi</taxon>
        <taxon>Dikarya</taxon>
        <taxon>Ascomycota</taxon>
        <taxon>Saccharomycotina</taxon>
        <taxon>Pichiomycetes</taxon>
        <taxon>Metschnikowiaceae</taxon>
        <taxon>Candidozyma</taxon>
    </lineage>
</organism>
<dbReference type="VEuPathDB" id="FungiDB:QG37_06690"/>
<protein>
    <submittedName>
        <fullName evidence="1">Uncharacterized protein</fullName>
    </submittedName>
</protein>
<sequence length="32" mass="3657">MELKAGVASAFQGVVAIIAPDKRHMMRMQWRQ</sequence>
<dbReference type="Proteomes" id="UP000037122">
    <property type="component" value="Unassembled WGS sequence"/>
</dbReference>
<proteinExistence type="predicted"/>
<reference evidence="2" key="1">
    <citation type="journal article" date="2015" name="BMC Genomics">
        <title>Draft genome of a commonly misdiagnosed multidrug resistant pathogen Candida auris.</title>
        <authorList>
            <person name="Chatterjee S."/>
            <person name="Alampalli S.V."/>
            <person name="Nageshan R.K."/>
            <person name="Chettiar S.T."/>
            <person name="Joshi S."/>
            <person name="Tatu U.S."/>
        </authorList>
    </citation>
    <scope>NUCLEOTIDE SEQUENCE [LARGE SCALE GENOMIC DNA]</scope>
    <source>
        <strain evidence="2">6684</strain>
    </source>
</reference>
<evidence type="ECO:0000313" key="1">
    <source>
        <dbReference type="EMBL" id="KND96995.1"/>
    </source>
</evidence>
<dbReference type="AlphaFoldDB" id="A0A0L0NTK4"/>